<dbReference type="PANTHER" id="PTHR30461:SF26">
    <property type="entry name" value="RESOLVASE HOMOLOG YNEB"/>
    <property type="match status" value="1"/>
</dbReference>
<dbReference type="InterPro" id="IPR006118">
    <property type="entry name" value="Recombinase_CS"/>
</dbReference>
<feature type="active site" description="O-(5'-phospho-DNA)-serine intermediate" evidence="5 6">
    <location>
        <position position="10"/>
    </location>
</feature>
<dbReference type="InterPro" id="IPR036162">
    <property type="entry name" value="Resolvase-like_N_sf"/>
</dbReference>
<evidence type="ECO:0000313" key="9">
    <source>
        <dbReference type="Proteomes" id="UP000199480"/>
    </source>
</evidence>
<keyword evidence="4" id="KW-0233">DNA recombination</keyword>
<dbReference type="SUPFAM" id="SSF53041">
    <property type="entry name" value="Resolvase-like"/>
    <property type="match status" value="1"/>
</dbReference>
<dbReference type="OrthoDB" id="128993at2"/>
<dbReference type="CDD" id="cd03768">
    <property type="entry name" value="SR_ResInv"/>
    <property type="match status" value="1"/>
</dbReference>
<dbReference type="Pfam" id="PF00239">
    <property type="entry name" value="Resolvase"/>
    <property type="match status" value="1"/>
</dbReference>
<dbReference type="GO" id="GO:0003677">
    <property type="term" value="F:DNA binding"/>
    <property type="evidence" value="ECO:0007669"/>
    <property type="project" value="UniProtKB-KW"/>
</dbReference>
<comment type="similarity">
    <text evidence="1">Belongs to the site-specific recombinase resolvase family.</text>
</comment>
<evidence type="ECO:0000256" key="6">
    <source>
        <dbReference type="PROSITE-ProRule" id="PRU10137"/>
    </source>
</evidence>
<dbReference type="PROSITE" id="PS00398">
    <property type="entry name" value="RECOMBINASES_2"/>
    <property type="match status" value="1"/>
</dbReference>
<dbReference type="EMBL" id="LT629759">
    <property type="protein sequence ID" value="SDR69421.1"/>
    <property type="molecule type" value="Genomic_DNA"/>
</dbReference>
<dbReference type="Gene3D" id="3.40.50.1390">
    <property type="entry name" value="Resolvase, N-terminal catalytic domain"/>
    <property type="match status" value="1"/>
</dbReference>
<accession>A0A1H1L4B6</accession>
<dbReference type="SMART" id="SM00857">
    <property type="entry name" value="Resolvase"/>
    <property type="match status" value="1"/>
</dbReference>
<keyword evidence="2" id="KW-0229">DNA integration</keyword>
<dbReference type="AlphaFoldDB" id="A0A1H1L4B6"/>
<dbReference type="GeneID" id="78500057"/>
<protein>
    <submittedName>
        <fullName evidence="8">Site-specific DNA recombinase</fullName>
    </submittedName>
</protein>
<proteinExistence type="inferred from homology"/>
<organism evidence="8 9">
    <name type="scientific">Parafannyhessea umbonata</name>
    <dbReference type="NCBI Taxonomy" id="604330"/>
    <lineage>
        <taxon>Bacteria</taxon>
        <taxon>Bacillati</taxon>
        <taxon>Actinomycetota</taxon>
        <taxon>Coriobacteriia</taxon>
        <taxon>Coriobacteriales</taxon>
        <taxon>Atopobiaceae</taxon>
        <taxon>Parafannyhessea</taxon>
    </lineage>
</organism>
<evidence type="ECO:0000256" key="4">
    <source>
        <dbReference type="ARBA" id="ARBA00023172"/>
    </source>
</evidence>
<sequence>MATYGYVRVSTERQNLDRQLATMASLGIGGDFLFRDKASGKSLDRPGWKALMDTVSDGDLIVIDSLDRLGRNFGEVTEQWRELAHHRGVDIRILDLDFMDSRKFREMGDIGEAMESVVLSTLAYVAQSERKELIRRTREGVAIARAAGRMRGGVKKRIPAERMDEAQRMLSDGASRRSVASYLGVHPNTVANMVKDGRLVA</sequence>
<dbReference type="PROSITE" id="PS51736">
    <property type="entry name" value="RECOMBINASES_3"/>
    <property type="match status" value="1"/>
</dbReference>
<reference evidence="9" key="1">
    <citation type="submission" date="2016-10" db="EMBL/GenBank/DDBJ databases">
        <authorList>
            <person name="Varghese N."/>
            <person name="Submissions S."/>
        </authorList>
    </citation>
    <scope>NUCLEOTIDE SEQUENCE [LARGE SCALE GENOMIC DNA]</scope>
    <source>
        <strain evidence="9">DSM 22620</strain>
    </source>
</reference>
<dbReference type="InterPro" id="IPR006119">
    <property type="entry name" value="Resolv_N"/>
</dbReference>
<dbReference type="GO" id="GO:0015074">
    <property type="term" value="P:DNA integration"/>
    <property type="evidence" value="ECO:0007669"/>
    <property type="project" value="UniProtKB-KW"/>
</dbReference>
<name>A0A1H1L4B6_9ACTN</name>
<dbReference type="InterPro" id="IPR050639">
    <property type="entry name" value="SSR_resolvase"/>
</dbReference>
<dbReference type="PROSITE" id="PS00397">
    <property type="entry name" value="RECOMBINASES_1"/>
    <property type="match status" value="1"/>
</dbReference>
<evidence type="ECO:0000256" key="2">
    <source>
        <dbReference type="ARBA" id="ARBA00022908"/>
    </source>
</evidence>
<keyword evidence="3" id="KW-0238">DNA-binding</keyword>
<evidence type="ECO:0000259" key="7">
    <source>
        <dbReference type="PROSITE" id="PS51736"/>
    </source>
</evidence>
<dbReference type="GO" id="GO:0000150">
    <property type="term" value="F:DNA strand exchange activity"/>
    <property type="evidence" value="ECO:0007669"/>
    <property type="project" value="InterPro"/>
</dbReference>
<evidence type="ECO:0000256" key="1">
    <source>
        <dbReference type="ARBA" id="ARBA00009913"/>
    </source>
</evidence>
<gene>
    <name evidence="8" type="ORF">SAMN04489857_0687</name>
</gene>
<dbReference type="Proteomes" id="UP000199480">
    <property type="component" value="Chromosome I"/>
</dbReference>
<dbReference type="PANTHER" id="PTHR30461">
    <property type="entry name" value="DNA-INVERTASE FROM LAMBDOID PROPHAGE"/>
    <property type="match status" value="1"/>
</dbReference>
<evidence type="ECO:0000256" key="3">
    <source>
        <dbReference type="ARBA" id="ARBA00023125"/>
    </source>
</evidence>
<dbReference type="RefSeq" id="WP_157692142.1">
    <property type="nucleotide sequence ID" value="NZ_LT629759.1"/>
</dbReference>
<evidence type="ECO:0000313" key="8">
    <source>
        <dbReference type="EMBL" id="SDR69421.1"/>
    </source>
</evidence>
<feature type="domain" description="Resolvase/invertase-type recombinase catalytic" evidence="7">
    <location>
        <begin position="2"/>
        <end position="148"/>
    </location>
</feature>
<evidence type="ECO:0000256" key="5">
    <source>
        <dbReference type="PIRSR" id="PIRSR606118-50"/>
    </source>
</evidence>